<evidence type="ECO:0000256" key="1">
    <source>
        <dbReference type="SAM" id="MobiDB-lite"/>
    </source>
</evidence>
<reference evidence="3 4" key="1">
    <citation type="submission" date="2015-01" db="EMBL/GenBank/DDBJ databases">
        <title>The Genome Sequence of Ochroconis gallopava CBS43764.</title>
        <authorList>
            <consortium name="The Broad Institute Genomics Platform"/>
            <person name="Cuomo C."/>
            <person name="de Hoog S."/>
            <person name="Gorbushina A."/>
            <person name="Stielow B."/>
            <person name="Teixiera M."/>
            <person name="Abouelleil A."/>
            <person name="Chapman S.B."/>
            <person name="Priest M."/>
            <person name="Young S.K."/>
            <person name="Wortman J."/>
            <person name="Nusbaum C."/>
            <person name="Birren B."/>
        </authorList>
    </citation>
    <scope>NUCLEOTIDE SEQUENCE [LARGE SCALE GENOMIC DNA]</scope>
    <source>
        <strain evidence="3 4">CBS 43764</strain>
    </source>
</reference>
<evidence type="ECO:0000256" key="2">
    <source>
        <dbReference type="SAM" id="Phobius"/>
    </source>
</evidence>
<dbReference type="RefSeq" id="XP_016211391.1">
    <property type="nucleotide sequence ID" value="XM_016360714.1"/>
</dbReference>
<dbReference type="HOGENOM" id="CLU_2672981_0_0_1"/>
<keyword evidence="4" id="KW-1185">Reference proteome</keyword>
<evidence type="ECO:0008006" key="5">
    <source>
        <dbReference type="Google" id="ProtNLM"/>
    </source>
</evidence>
<evidence type="ECO:0000313" key="4">
    <source>
        <dbReference type="Proteomes" id="UP000053259"/>
    </source>
</evidence>
<proteinExistence type="predicted"/>
<feature type="region of interest" description="Disordered" evidence="1">
    <location>
        <begin position="49"/>
        <end position="75"/>
    </location>
</feature>
<dbReference type="EMBL" id="KN847554">
    <property type="protein sequence ID" value="KIW01522.1"/>
    <property type="molecule type" value="Genomic_DNA"/>
</dbReference>
<dbReference type="InParanoid" id="A0A0D1YL54"/>
<evidence type="ECO:0000313" key="3">
    <source>
        <dbReference type="EMBL" id="KIW01522.1"/>
    </source>
</evidence>
<gene>
    <name evidence="3" type="ORF">PV09_07000</name>
</gene>
<feature type="transmembrane region" description="Helical" evidence="2">
    <location>
        <begin position="22"/>
        <end position="45"/>
    </location>
</feature>
<keyword evidence="2" id="KW-1133">Transmembrane helix</keyword>
<keyword evidence="2" id="KW-0472">Membrane</keyword>
<name>A0A0D1YL54_9PEZI</name>
<dbReference type="GeneID" id="27314973"/>
<protein>
    <recommendedName>
        <fullName evidence="5">Transmembrane protein</fullName>
    </recommendedName>
</protein>
<accession>A0A0D1YL54</accession>
<dbReference type="VEuPathDB" id="FungiDB:PV09_07000"/>
<organism evidence="3 4">
    <name type="scientific">Verruconis gallopava</name>
    <dbReference type="NCBI Taxonomy" id="253628"/>
    <lineage>
        <taxon>Eukaryota</taxon>
        <taxon>Fungi</taxon>
        <taxon>Dikarya</taxon>
        <taxon>Ascomycota</taxon>
        <taxon>Pezizomycotina</taxon>
        <taxon>Dothideomycetes</taxon>
        <taxon>Pleosporomycetidae</taxon>
        <taxon>Venturiales</taxon>
        <taxon>Sympoventuriaceae</taxon>
        <taxon>Verruconis</taxon>
    </lineage>
</organism>
<dbReference type="AlphaFoldDB" id="A0A0D1YL54"/>
<sequence>MPKKGPVDHLIGDKEGGGVHPAKFVVCLTVFVLGFIYSCVECFAADHRRAGRRKKRDEHRDDEDWNGKGKGRGKG</sequence>
<keyword evidence="2" id="KW-0812">Transmembrane</keyword>
<dbReference type="Proteomes" id="UP000053259">
    <property type="component" value="Unassembled WGS sequence"/>
</dbReference>